<keyword evidence="5 8" id="KW-0812">Transmembrane</keyword>
<dbReference type="Gene3D" id="1.20.1720.10">
    <property type="entry name" value="Multidrug resistance protein D"/>
    <property type="match status" value="1"/>
</dbReference>
<evidence type="ECO:0000256" key="2">
    <source>
        <dbReference type="ARBA" id="ARBA00006236"/>
    </source>
</evidence>
<evidence type="ECO:0000256" key="7">
    <source>
        <dbReference type="ARBA" id="ARBA00023136"/>
    </source>
</evidence>
<evidence type="ECO:0000256" key="4">
    <source>
        <dbReference type="ARBA" id="ARBA00022475"/>
    </source>
</evidence>
<sequence length="404" mass="42817">MPVSLWELIGLIVSMMALVALTIDMMLPALGLIASDLGVENANDRQYVISSFLLGFGVAQLVYGPLADAFGRKPVFLAALGLYAIATLICIAAPSFETLLAARFAQGCAAAAARVIAVAIARDLTSGRRMAEVMSMVMTVFMVVPVIAPGLGQLILFVAPWRWIFVFLFIFSLALGAWLTFRLPETLHPEYRLPLRLKPTLRAFRETTQHRLMLGYTLAGGMFFGGLYAFLNSAEQIFAVHFALGEAFPLAFSAIAGAMAVTSFLNSRLVGRMGQRRLSHGALIAFTAISGLHALILMAGFEAFYLYTALLAAAMMLLGLIAANFSALAMEPVGHIAGTASAAYGFVTGVVGGIIGAVIGQFYNGTGLPLIAGQAVMGAIALAIVFWTERGQLFGSGEEDEAAA</sequence>
<evidence type="ECO:0000256" key="3">
    <source>
        <dbReference type="ARBA" id="ARBA00022448"/>
    </source>
</evidence>
<feature type="transmembrane region" description="Helical" evidence="8">
    <location>
        <begin position="278"/>
        <end position="298"/>
    </location>
</feature>
<evidence type="ECO:0000256" key="5">
    <source>
        <dbReference type="ARBA" id="ARBA00022692"/>
    </source>
</evidence>
<comment type="similarity">
    <text evidence="2 8">Belongs to the major facilitator superfamily. Bcr/CmlA family.</text>
</comment>
<dbReference type="EMBL" id="JBHRSV010000026">
    <property type="protein sequence ID" value="MFC2926804.1"/>
    <property type="molecule type" value="Genomic_DNA"/>
</dbReference>
<proteinExistence type="inferred from homology"/>
<dbReference type="NCBIfam" id="TIGR00710">
    <property type="entry name" value="efflux_Bcr_CflA"/>
    <property type="match status" value="1"/>
</dbReference>
<feature type="transmembrane region" description="Helical" evidence="8">
    <location>
        <begin position="304"/>
        <end position="330"/>
    </location>
</feature>
<feature type="transmembrane region" description="Helical" evidence="8">
    <location>
        <begin position="133"/>
        <end position="157"/>
    </location>
</feature>
<protein>
    <recommendedName>
        <fullName evidence="8">Bcr/CflA family efflux transporter</fullName>
    </recommendedName>
</protein>
<feature type="transmembrane region" description="Helical" evidence="8">
    <location>
        <begin position="342"/>
        <end position="363"/>
    </location>
</feature>
<feature type="transmembrane region" description="Helical" evidence="8">
    <location>
        <begin position="163"/>
        <end position="181"/>
    </location>
</feature>
<comment type="subcellular location">
    <subcellularLocation>
        <location evidence="8">Cell inner membrane</location>
        <topology evidence="8">Multi-pass membrane protein</topology>
    </subcellularLocation>
    <subcellularLocation>
        <location evidence="1">Cell membrane</location>
        <topology evidence="1">Multi-pass membrane protein</topology>
    </subcellularLocation>
</comment>
<keyword evidence="7 8" id="KW-0472">Membrane</keyword>
<evidence type="ECO:0000256" key="6">
    <source>
        <dbReference type="ARBA" id="ARBA00022989"/>
    </source>
</evidence>
<keyword evidence="8" id="KW-0997">Cell inner membrane</keyword>
<feature type="transmembrane region" description="Helical" evidence="8">
    <location>
        <begin position="100"/>
        <end position="121"/>
    </location>
</feature>
<evidence type="ECO:0000313" key="11">
    <source>
        <dbReference type="Proteomes" id="UP001595379"/>
    </source>
</evidence>
<evidence type="ECO:0000256" key="1">
    <source>
        <dbReference type="ARBA" id="ARBA00004651"/>
    </source>
</evidence>
<keyword evidence="6 8" id="KW-1133">Transmembrane helix</keyword>
<dbReference type="InterPro" id="IPR004812">
    <property type="entry name" value="Efflux_drug-R_Bcr/CmlA"/>
</dbReference>
<evidence type="ECO:0000313" key="10">
    <source>
        <dbReference type="EMBL" id="MFC2926804.1"/>
    </source>
</evidence>
<comment type="caution">
    <text evidence="10">The sequence shown here is derived from an EMBL/GenBank/DDBJ whole genome shotgun (WGS) entry which is preliminary data.</text>
</comment>
<evidence type="ECO:0000259" key="9">
    <source>
        <dbReference type="PROSITE" id="PS50850"/>
    </source>
</evidence>
<dbReference type="PANTHER" id="PTHR23502:SF132">
    <property type="entry name" value="POLYAMINE TRANSPORTER 2-RELATED"/>
    <property type="match status" value="1"/>
</dbReference>
<dbReference type="CDD" id="cd17320">
    <property type="entry name" value="MFS_MdfA_MDR_like"/>
    <property type="match status" value="1"/>
</dbReference>
<feature type="transmembrane region" description="Helical" evidence="8">
    <location>
        <begin position="75"/>
        <end position="94"/>
    </location>
</feature>
<reference evidence="11" key="1">
    <citation type="journal article" date="2019" name="Int. J. Syst. Evol. Microbiol.">
        <title>The Global Catalogue of Microorganisms (GCM) 10K type strain sequencing project: providing services to taxonomists for standard genome sequencing and annotation.</title>
        <authorList>
            <consortium name="The Broad Institute Genomics Platform"/>
            <consortium name="The Broad Institute Genome Sequencing Center for Infectious Disease"/>
            <person name="Wu L."/>
            <person name="Ma J."/>
        </authorList>
    </citation>
    <scope>NUCLEOTIDE SEQUENCE [LARGE SCALE GENOMIC DNA]</scope>
    <source>
        <strain evidence="11">KCTC 52487</strain>
    </source>
</reference>
<dbReference type="Proteomes" id="UP001595379">
    <property type="component" value="Unassembled WGS sequence"/>
</dbReference>
<dbReference type="RefSeq" id="WP_343165131.1">
    <property type="nucleotide sequence ID" value="NZ_JBHRSV010000026.1"/>
</dbReference>
<feature type="transmembrane region" description="Helical" evidence="8">
    <location>
        <begin position="237"/>
        <end position="266"/>
    </location>
</feature>
<dbReference type="PANTHER" id="PTHR23502">
    <property type="entry name" value="MAJOR FACILITATOR SUPERFAMILY"/>
    <property type="match status" value="1"/>
</dbReference>
<name>A0ABV6ZZE6_9PROT</name>
<feature type="transmembrane region" description="Helical" evidence="8">
    <location>
        <begin position="46"/>
        <end position="63"/>
    </location>
</feature>
<dbReference type="InterPro" id="IPR036259">
    <property type="entry name" value="MFS_trans_sf"/>
</dbReference>
<feature type="transmembrane region" description="Helical" evidence="8">
    <location>
        <begin position="12"/>
        <end position="34"/>
    </location>
</feature>
<keyword evidence="4" id="KW-1003">Cell membrane</keyword>
<accession>A0ABV6ZZE6</accession>
<feature type="domain" description="Major facilitator superfamily (MFS) profile" evidence="9">
    <location>
        <begin position="8"/>
        <end position="390"/>
    </location>
</feature>
<dbReference type="InterPro" id="IPR020846">
    <property type="entry name" value="MFS_dom"/>
</dbReference>
<feature type="transmembrane region" description="Helical" evidence="8">
    <location>
        <begin position="369"/>
        <end position="387"/>
    </location>
</feature>
<feature type="transmembrane region" description="Helical" evidence="8">
    <location>
        <begin position="212"/>
        <end position="231"/>
    </location>
</feature>
<dbReference type="SUPFAM" id="SSF103473">
    <property type="entry name" value="MFS general substrate transporter"/>
    <property type="match status" value="1"/>
</dbReference>
<dbReference type="Pfam" id="PF07690">
    <property type="entry name" value="MFS_1"/>
    <property type="match status" value="1"/>
</dbReference>
<evidence type="ECO:0000256" key="8">
    <source>
        <dbReference type="RuleBase" id="RU365088"/>
    </source>
</evidence>
<dbReference type="PROSITE" id="PS50850">
    <property type="entry name" value="MFS"/>
    <property type="match status" value="1"/>
</dbReference>
<gene>
    <name evidence="10" type="ORF">ACFOOR_11865</name>
</gene>
<dbReference type="InterPro" id="IPR011701">
    <property type="entry name" value="MFS"/>
</dbReference>
<organism evidence="10 11">
    <name type="scientific">Hyphobacterium vulgare</name>
    <dbReference type="NCBI Taxonomy" id="1736751"/>
    <lineage>
        <taxon>Bacteria</taxon>
        <taxon>Pseudomonadati</taxon>
        <taxon>Pseudomonadota</taxon>
        <taxon>Alphaproteobacteria</taxon>
        <taxon>Maricaulales</taxon>
        <taxon>Maricaulaceae</taxon>
        <taxon>Hyphobacterium</taxon>
    </lineage>
</organism>
<keyword evidence="3 8" id="KW-0813">Transport</keyword>
<keyword evidence="11" id="KW-1185">Reference proteome</keyword>